<dbReference type="InterPro" id="IPR034829">
    <property type="entry name" value="DnaD-like_sf"/>
</dbReference>
<dbReference type="Gene3D" id="1.10.10.630">
    <property type="entry name" value="DnaD domain-like"/>
    <property type="match status" value="1"/>
</dbReference>
<dbReference type="PANTHER" id="PTHR37293:SF6">
    <property type="entry name" value="DNA REPLICATION PROTEIN DNAD"/>
    <property type="match status" value="1"/>
</dbReference>
<name>A0ABW5PP47_9BACI</name>
<sequence length="232" mass="27306">MMENKKLKEMILNGNIMIPTLLLETYKSMGLNEKSCMLLIQLHSFIIKGICFPSLEDLSHKMTLTRTECAQLLRQLIQQGYLAIEQNNDHHLYSESYSLDPLWEKMVSEYCKIETESNQQEEESLYTIFENEFGRPLSPIECETLTLWLEEDRHSIQLIKGALREAVISGKLNFRYIDRILFDWKKKGITTLQQAKAHGEKIRSHTKGYPRTVKEKENQVQQTFPLYNWLEK</sequence>
<reference evidence="5" key="1">
    <citation type="journal article" date="2019" name="Int. J. Syst. Evol. Microbiol.">
        <title>The Global Catalogue of Microorganisms (GCM) 10K type strain sequencing project: providing services to taxonomists for standard genome sequencing and annotation.</title>
        <authorList>
            <consortium name="The Broad Institute Genomics Platform"/>
            <consortium name="The Broad Institute Genome Sequencing Center for Infectious Disease"/>
            <person name="Wu L."/>
            <person name="Ma J."/>
        </authorList>
    </citation>
    <scope>NUCLEOTIDE SEQUENCE [LARGE SCALE GENOMIC DNA]</scope>
    <source>
        <strain evidence="5">TISTR 2241</strain>
    </source>
</reference>
<feature type="domain" description="DnaB/C C-terminal" evidence="2">
    <location>
        <begin position="126"/>
        <end position="198"/>
    </location>
</feature>
<evidence type="ECO:0000313" key="5">
    <source>
        <dbReference type="Proteomes" id="UP001597458"/>
    </source>
</evidence>
<dbReference type="Proteomes" id="UP001597458">
    <property type="component" value="Unassembled WGS sequence"/>
</dbReference>
<dbReference type="InterPro" id="IPR053843">
    <property type="entry name" value="DnaD_N"/>
</dbReference>
<dbReference type="NCBIfam" id="TIGR01446">
    <property type="entry name" value="DnaD_dom"/>
    <property type="match status" value="1"/>
</dbReference>
<dbReference type="RefSeq" id="WP_309147166.1">
    <property type="nucleotide sequence ID" value="NZ_JBHUMR010000008.1"/>
</dbReference>
<comment type="caution">
    <text evidence="4">The sequence shown here is derived from an EMBL/GenBank/DDBJ whole genome shotgun (WGS) entry which is preliminary data.</text>
</comment>
<dbReference type="Pfam" id="PF07261">
    <property type="entry name" value="DnaB_2"/>
    <property type="match status" value="1"/>
</dbReference>
<organism evidence="4 5">
    <name type="scientific">Terrilactibacillus laevilacticus</name>
    <dbReference type="NCBI Taxonomy" id="1380157"/>
    <lineage>
        <taxon>Bacteria</taxon>
        <taxon>Bacillati</taxon>
        <taxon>Bacillota</taxon>
        <taxon>Bacilli</taxon>
        <taxon>Bacillales</taxon>
        <taxon>Bacillaceae</taxon>
        <taxon>Terrilactibacillus</taxon>
    </lineage>
</organism>
<dbReference type="InterPro" id="IPR036388">
    <property type="entry name" value="WH-like_DNA-bd_sf"/>
</dbReference>
<evidence type="ECO:0000259" key="3">
    <source>
        <dbReference type="Pfam" id="PF21984"/>
    </source>
</evidence>
<protein>
    <submittedName>
        <fullName evidence="4">DnaD domain-containing protein</fullName>
    </submittedName>
</protein>
<dbReference type="InterPro" id="IPR053162">
    <property type="entry name" value="DnaD"/>
</dbReference>
<keyword evidence="5" id="KW-1185">Reference proteome</keyword>
<dbReference type="Gene3D" id="1.10.10.10">
    <property type="entry name" value="Winged helix-like DNA-binding domain superfamily/Winged helix DNA-binding domain"/>
    <property type="match status" value="1"/>
</dbReference>
<feature type="domain" description="DnaD N-terminal" evidence="3">
    <location>
        <begin position="18"/>
        <end position="114"/>
    </location>
</feature>
<gene>
    <name evidence="4" type="ORF">ACFSTF_04885</name>
</gene>
<evidence type="ECO:0000259" key="2">
    <source>
        <dbReference type="Pfam" id="PF07261"/>
    </source>
</evidence>
<dbReference type="InterPro" id="IPR006343">
    <property type="entry name" value="DnaB/C_C"/>
</dbReference>
<evidence type="ECO:0000256" key="1">
    <source>
        <dbReference type="ARBA" id="ARBA00093462"/>
    </source>
</evidence>
<dbReference type="EMBL" id="JBHUMR010000008">
    <property type="protein sequence ID" value="MFD2616643.1"/>
    <property type="molecule type" value="Genomic_DNA"/>
</dbReference>
<dbReference type="Pfam" id="PF21984">
    <property type="entry name" value="DnaD_N"/>
    <property type="match status" value="1"/>
</dbReference>
<comment type="similarity">
    <text evidence="1">Belongs to the DnaB/DnaD family.</text>
</comment>
<proteinExistence type="inferred from homology"/>
<accession>A0ABW5PP47</accession>
<dbReference type="PANTHER" id="PTHR37293">
    <property type="entry name" value="PHAGE REPLICATION PROTEIN-RELATED"/>
    <property type="match status" value="1"/>
</dbReference>
<dbReference type="SUPFAM" id="SSF158499">
    <property type="entry name" value="DnaD domain-like"/>
    <property type="match status" value="1"/>
</dbReference>
<evidence type="ECO:0000313" key="4">
    <source>
        <dbReference type="EMBL" id="MFD2616643.1"/>
    </source>
</evidence>